<comment type="cofactor">
    <cofactor evidence="1">
        <name>FAD</name>
        <dbReference type="ChEBI" id="CHEBI:57692"/>
    </cofactor>
</comment>
<organism evidence="7 8">
    <name type="scientific">Arsenicitalea aurantiaca</name>
    <dbReference type="NCBI Taxonomy" id="1783274"/>
    <lineage>
        <taxon>Bacteria</taxon>
        <taxon>Pseudomonadati</taxon>
        <taxon>Pseudomonadota</taxon>
        <taxon>Alphaproteobacteria</taxon>
        <taxon>Hyphomicrobiales</taxon>
        <taxon>Devosiaceae</taxon>
        <taxon>Arsenicitalea</taxon>
    </lineage>
</organism>
<dbReference type="Gene3D" id="1.10.45.10">
    <property type="entry name" value="Vanillyl-alcohol Oxidase, Chain A, domain 4"/>
    <property type="match status" value="1"/>
</dbReference>
<dbReference type="InterPro" id="IPR016171">
    <property type="entry name" value="Vanillyl_alc_oxidase_C-sub2"/>
</dbReference>
<dbReference type="FunFam" id="1.10.45.10:FF:000001">
    <property type="entry name" value="D-lactate dehydrogenase mitochondrial"/>
    <property type="match status" value="1"/>
</dbReference>
<evidence type="ECO:0000313" key="7">
    <source>
        <dbReference type="EMBL" id="RUT30415.1"/>
    </source>
</evidence>
<comment type="caution">
    <text evidence="7">The sequence shown here is derived from an EMBL/GenBank/DDBJ whole genome shotgun (WGS) entry which is preliminary data.</text>
</comment>
<dbReference type="InterPro" id="IPR016164">
    <property type="entry name" value="FAD-linked_Oxase-like_C"/>
</dbReference>
<dbReference type="PROSITE" id="PS51387">
    <property type="entry name" value="FAD_PCMH"/>
    <property type="match status" value="1"/>
</dbReference>
<dbReference type="InterPro" id="IPR004113">
    <property type="entry name" value="FAD-bd_oxidored_4_C"/>
</dbReference>
<dbReference type="InterPro" id="IPR016169">
    <property type="entry name" value="FAD-bd_PCMH_sub2"/>
</dbReference>
<gene>
    <name evidence="7" type="ORF">EMQ25_12175</name>
</gene>
<evidence type="ECO:0000256" key="4">
    <source>
        <dbReference type="ARBA" id="ARBA00022827"/>
    </source>
</evidence>
<accession>A0A433X8L2</accession>
<keyword evidence="5" id="KW-0560">Oxidoreductase</keyword>
<comment type="similarity">
    <text evidence="2">Belongs to the FAD-binding oxidoreductase/transferase type 4 family.</text>
</comment>
<dbReference type="Gene3D" id="3.30.70.2740">
    <property type="match status" value="1"/>
</dbReference>
<dbReference type="InterPro" id="IPR051264">
    <property type="entry name" value="FAD-oxidored/transferase_4"/>
</dbReference>
<evidence type="ECO:0000313" key="8">
    <source>
        <dbReference type="Proteomes" id="UP000281547"/>
    </source>
</evidence>
<keyword evidence="8" id="KW-1185">Reference proteome</keyword>
<sequence length="451" mass="47343">MTVLPDQPVLRALLAALGDDGVLAGSRLMAARLRDASGAPSAVAPLALLRPRSVEEVSAALAICHAHDQPVVVQGGLTGLAAGANPLGGEIALSLARLEGIEDIDAEEGTMTLRAGTILQTAQDAARAAGFLLPIDYGARGSAHIGGAIATNAGGTRVIGHGTVRQNVLGLECVLMDGTVLSHLVKFTKDNSGYNLAQLFIGSEGTLGVVTRAVLRLKPLPPPAETALCALPDFPAALKLLRSARAKTTLSAFEVMWQDHFLLCGGRGLFSPDPDIALLIECEGGGLTDLLADAYSEGIVRDALIASSQAEADRFWDIRHMDHLETPLTHEINLDVSLPVVAMDGFARRCREDLGALDPDLRSYVFGHVGDGNLHVVVTLPRADPALVHRVEETAYGLVRALGGSISAEHGIGRLKRDWLDHSRSAAEIAAMRAIKAALDPKGLLNPGKII</sequence>
<dbReference type="SUPFAM" id="SSF56176">
    <property type="entry name" value="FAD-binding/transporter-associated domain-like"/>
    <property type="match status" value="1"/>
</dbReference>
<dbReference type="RefSeq" id="WP_127189195.1">
    <property type="nucleotide sequence ID" value="NZ_RZNJ01000004.1"/>
</dbReference>
<dbReference type="GO" id="GO:0071949">
    <property type="term" value="F:FAD binding"/>
    <property type="evidence" value="ECO:0007669"/>
    <property type="project" value="InterPro"/>
</dbReference>
<dbReference type="InterPro" id="IPR006094">
    <property type="entry name" value="Oxid_FAD_bind_N"/>
</dbReference>
<evidence type="ECO:0000256" key="5">
    <source>
        <dbReference type="ARBA" id="ARBA00023002"/>
    </source>
</evidence>
<dbReference type="Pfam" id="PF02913">
    <property type="entry name" value="FAD-oxidase_C"/>
    <property type="match status" value="1"/>
</dbReference>
<dbReference type="PANTHER" id="PTHR43716:SF1">
    <property type="entry name" value="D-2-HYDROXYGLUTARATE DEHYDROGENASE, MITOCHONDRIAL"/>
    <property type="match status" value="1"/>
</dbReference>
<dbReference type="GO" id="GO:0016491">
    <property type="term" value="F:oxidoreductase activity"/>
    <property type="evidence" value="ECO:0007669"/>
    <property type="project" value="UniProtKB-KW"/>
</dbReference>
<name>A0A433X8L2_9HYPH</name>
<proteinExistence type="inferred from homology"/>
<keyword evidence="3" id="KW-0285">Flavoprotein</keyword>
<protein>
    <submittedName>
        <fullName evidence="7">FAD-binding oxidoreductase</fullName>
    </submittedName>
</protein>
<evidence type="ECO:0000256" key="2">
    <source>
        <dbReference type="ARBA" id="ARBA00008000"/>
    </source>
</evidence>
<evidence type="ECO:0000256" key="1">
    <source>
        <dbReference type="ARBA" id="ARBA00001974"/>
    </source>
</evidence>
<dbReference type="PANTHER" id="PTHR43716">
    <property type="entry name" value="D-2-HYDROXYGLUTARATE DEHYDROGENASE, MITOCHONDRIAL"/>
    <property type="match status" value="1"/>
</dbReference>
<dbReference type="EMBL" id="RZNJ01000004">
    <property type="protein sequence ID" value="RUT30415.1"/>
    <property type="molecule type" value="Genomic_DNA"/>
</dbReference>
<dbReference type="InterPro" id="IPR036318">
    <property type="entry name" value="FAD-bd_PCMH-like_sf"/>
</dbReference>
<dbReference type="GO" id="GO:0022904">
    <property type="term" value="P:respiratory electron transport chain"/>
    <property type="evidence" value="ECO:0007669"/>
    <property type="project" value="TreeGrafter"/>
</dbReference>
<feature type="domain" description="FAD-binding PCMH-type" evidence="6">
    <location>
        <begin position="41"/>
        <end position="220"/>
    </location>
</feature>
<dbReference type="InterPro" id="IPR016166">
    <property type="entry name" value="FAD-bd_PCMH"/>
</dbReference>
<dbReference type="OrthoDB" id="9809290at2"/>
<keyword evidence="4" id="KW-0274">FAD</keyword>
<dbReference type="Gene3D" id="3.30.70.2190">
    <property type="match status" value="1"/>
</dbReference>
<evidence type="ECO:0000259" key="6">
    <source>
        <dbReference type="PROSITE" id="PS51387"/>
    </source>
</evidence>
<dbReference type="Proteomes" id="UP000281547">
    <property type="component" value="Unassembled WGS sequence"/>
</dbReference>
<dbReference type="AlphaFoldDB" id="A0A433X8L2"/>
<reference evidence="7 8" key="1">
    <citation type="journal article" date="2016" name="Int. J. Syst. Evol. Microbiol.">
        <title>Arsenicitalea aurantiaca gen. nov., sp. nov., a new member of the family Hyphomicrobiaceae, isolated from high-arsenic sediment.</title>
        <authorList>
            <person name="Mu Y."/>
            <person name="Zhou L."/>
            <person name="Zeng X.C."/>
            <person name="Liu L."/>
            <person name="Pan Y."/>
            <person name="Chen X."/>
            <person name="Wang J."/>
            <person name="Li S."/>
            <person name="Li W.J."/>
            <person name="Wang Y."/>
        </authorList>
    </citation>
    <scope>NUCLEOTIDE SEQUENCE [LARGE SCALE GENOMIC DNA]</scope>
    <source>
        <strain evidence="7 8">42-50</strain>
    </source>
</reference>
<dbReference type="SUPFAM" id="SSF55103">
    <property type="entry name" value="FAD-linked oxidases, C-terminal domain"/>
    <property type="match status" value="1"/>
</dbReference>
<evidence type="ECO:0000256" key="3">
    <source>
        <dbReference type="ARBA" id="ARBA00022630"/>
    </source>
</evidence>
<dbReference type="Gene3D" id="3.30.465.10">
    <property type="match status" value="1"/>
</dbReference>
<dbReference type="Pfam" id="PF01565">
    <property type="entry name" value="FAD_binding_4"/>
    <property type="match status" value="1"/>
</dbReference>